<organism evidence="2 3">
    <name type="scientific">Rhodonia placenta</name>
    <dbReference type="NCBI Taxonomy" id="104341"/>
    <lineage>
        <taxon>Eukaryota</taxon>
        <taxon>Fungi</taxon>
        <taxon>Dikarya</taxon>
        <taxon>Basidiomycota</taxon>
        <taxon>Agaricomycotina</taxon>
        <taxon>Agaricomycetes</taxon>
        <taxon>Polyporales</taxon>
        <taxon>Adustoporiaceae</taxon>
        <taxon>Rhodonia</taxon>
    </lineage>
</organism>
<feature type="compositionally biased region" description="Basic residues" evidence="1">
    <location>
        <begin position="485"/>
        <end position="499"/>
    </location>
</feature>
<dbReference type="EMBL" id="JADOXO010000048">
    <property type="protein sequence ID" value="KAF9817007.1"/>
    <property type="molecule type" value="Genomic_DNA"/>
</dbReference>
<proteinExistence type="predicted"/>
<reference evidence="2" key="1">
    <citation type="submission" date="2020-11" db="EMBL/GenBank/DDBJ databases">
        <authorList>
            <person name="Koelle M."/>
            <person name="Horta M.A.C."/>
            <person name="Nowrousian M."/>
            <person name="Ohm R.A."/>
            <person name="Benz P."/>
            <person name="Pilgard A."/>
        </authorList>
    </citation>
    <scope>NUCLEOTIDE SEQUENCE</scope>
    <source>
        <strain evidence="2">FPRL280</strain>
    </source>
</reference>
<evidence type="ECO:0000313" key="3">
    <source>
        <dbReference type="Proteomes" id="UP000639403"/>
    </source>
</evidence>
<feature type="compositionally biased region" description="Low complexity" evidence="1">
    <location>
        <begin position="474"/>
        <end position="484"/>
    </location>
</feature>
<evidence type="ECO:0000313" key="2">
    <source>
        <dbReference type="EMBL" id="KAF9817007.1"/>
    </source>
</evidence>
<dbReference type="Proteomes" id="UP000639403">
    <property type="component" value="Unassembled WGS sequence"/>
</dbReference>
<gene>
    <name evidence="2" type="ORF">IEO21_03681</name>
</gene>
<feature type="region of interest" description="Disordered" evidence="1">
    <location>
        <begin position="472"/>
        <end position="504"/>
    </location>
</feature>
<accession>A0A8H7U393</accession>
<comment type="caution">
    <text evidence="2">The sequence shown here is derived from an EMBL/GenBank/DDBJ whole genome shotgun (WGS) entry which is preliminary data.</text>
</comment>
<feature type="region of interest" description="Disordered" evidence="1">
    <location>
        <begin position="272"/>
        <end position="296"/>
    </location>
</feature>
<dbReference type="AlphaFoldDB" id="A0A8H7U393"/>
<reference evidence="2" key="2">
    <citation type="journal article" name="Front. Microbiol.">
        <title>Degradative Capacity of Two Strains of Rhodonia placenta: From Phenotype to Genotype.</title>
        <authorList>
            <person name="Kolle M."/>
            <person name="Horta M.A.C."/>
            <person name="Nowrousian M."/>
            <person name="Ohm R.A."/>
            <person name="Benz J.P."/>
            <person name="Pilgard A."/>
        </authorList>
    </citation>
    <scope>NUCLEOTIDE SEQUENCE</scope>
    <source>
        <strain evidence="2">FPRL280</strain>
    </source>
</reference>
<sequence>MATWPRSRSAKRVIAEAYLADKLGEKLVNKAKACGSHWDGCHIWTGAGRVEEGDPWERDGTEKSRGEDDLGIAQTGFINPAFELLHCRPPSVPCYPLALANVNAPTRHLVPIGPRRSCPRPMSLSSFAPSTERALPSMASFTSYSDAPPMYSMSGYFSGAQAAPADHAYPAADSQYTSSSRTHSHWQPSFPASYSPLPSVDSLSSYSSSSPPVMPYSADYDRPALVDSLRAPASTRAYLPLSTHDPNPDPAPVPTFGRASWSSALYIVDPESPFQTTPAPAPPASPARVKSEEDSDGGFIFELPPAGCSPASAGPAFETMPEVPLRATHACKAMRALMSSFRLDPFAMHNGIRSAAVTAAPTGIEVGPLREEPLLFEWQAHLDVPLVPPSPSWSTRSLSPMRYPLNDEPEEKWVPRVGATAAYEPFEQDAAEDAAFEPLMTPAHSLAWSTSYAQPEQHAPAYSAQPLSVFRAPQPQSAHTTQSHSHSHMHQHQHQHQPHHTAPGHNALHAEREYRSAVPIRAPAPQHPRCTQEYSEYASGGAHGVATGALSWNRRPESTLGASTHCERRMQRSTTAGPGRGGCGETQTGCVGFRGMHENGGTDRLHCNFATAQVFVVYHPLAHTLVCGLSDNDNLLAWIAKLCTLSGTLDLRTYRVALLPTGGGDYTTLPDSTPITLSCSVALCGHQTRIKLPGSNHQQPSALRFVPLSTCCGTSAEQHQQRVSDRRALKDARLMDNCAAAKLDR</sequence>
<evidence type="ECO:0000256" key="1">
    <source>
        <dbReference type="SAM" id="MobiDB-lite"/>
    </source>
</evidence>
<name>A0A8H7U393_9APHY</name>
<protein>
    <submittedName>
        <fullName evidence="2">Uncharacterized protein</fullName>
    </submittedName>
</protein>